<evidence type="ECO:0000313" key="16">
    <source>
        <dbReference type="Proteomes" id="UP000693970"/>
    </source>
</evidence>
<dbReference type="GO" id="GO:0006357">
    <property type="term" value="P:regulation of transcription by RNA polymerase II"/>
    <property type="evidence" value="ECO:0007669"/>
    <property type="project" value="TreeGrafter"/>
</dbReference>
<comment type="subcellular location">
    <subcellularLocation>
        <location evidence="1 11">Nucleus</location>
    </subcellularLocation>
</comment>
<comment type="caution">
    <text evidence="15">The sequence shown here is derived from an EMBL/GenBank/DDBJ whole genome shotgun (WGS) entry which is preliminary data.</text>
</comment>
<dbReference type="EMBL" id="JAGRRH010000013">
    <property type="protein sequence ID" value="KAG7359435.1"/>
    <property type="molecule type" value="Genomic_DNA"/>
</dbReference>
<sequence>MSSALSTSAAPAASNAPSSHVWEEATNTWESAVQEDAEGNIIVAGQESVANLIRHRRKRLEQNDYAQRNRRVVRDMIRYMYVLIDGSQWMRSKDPVLPGGTKLEVTVQLLHQFVQEYYDQNPLSHLGFVILKNGEAEVLTKLSSSSKTHKLALQTFLQESLQEGPSRGGVFSLQNGLEVAGRSLGHQPRHGSREILILCAALSTCDPGHILTETMPRLKAANIRVSTFALAAELHICRKLSEETGGAMGVCLDKGHMRDWMLEQCVPPPALRREWMEHGCEMVQMGFPTRTKSDIPVLVHATKDTKLITRTSYTCPQCLAKIQELPADCVVCGLKLVLSPHLARTFHHLFPVAPFSEYIPPPTASIDDGTNKDSNNPQTTSSAVAAVSAPPALAALSSSTAKSAAKQQQKKRLDSKLRLAAPNDDRNSCFACLRMVGIPNNEDGGDAGEEELRFCCPECRNIFCVNCDSYLHETLHNCPGCLLKDTS</sequence>
<name>A0A9K3LBK5_9STRA</name>
<keyword evidence="8 11" id="KW-0804">Transcription</keyword>
<keyword evidence="10 11" id="KW-0539">Nucleus</keyword>
<evidence type="ECO:0000256" key="7">
    <source>
        <dbReference type="ARBA" id="ARBA00023015"/>
    </source>
</evidence>
<evidence type="ECO:0000313" key="14">
    <source>
        <dbReference type="EMBL" id="KAG7339535.1"/>
    </source>
</evidence>
<dbReference type="AlphaFoldDB" id="A0A9K3LBK5"/>
<evidence type="ECO:0000256" key="5">
    <source>
        <dbReference type="ARBA" id="ARBA00022771"/>
    </source>
</evidence>
<feature type="region of interest" description="Disordered" evidence="12">
    <location>
        <begin position="363"/>
        <end position="384"/>
    </location>
</feature>
<keyword evidence="6 11" id="KW-0862">Zinc</keyword>
<dbReference type="PANTHER" id="PTHR12695">
    <property type="entry name" value="GENERAL TRANSCRIPTION FACTOR IIH SUBUNIT 2"/>
    <property type="match status" value="1"/>
</dbReference>
<dbReference type="GO" id="GO:0000439">
    <property type="term" value="C:transcription factor TFIIH core complex"/>
    <property type="evidence" value="ECO:0007669"/>
    <property type="project" value="InterPro"/>
</dbReference>
<feature type="region of interest" description="Disordered" evidence="12">
    <location>
        <begin position="1"/>
        <end position="21"/>
    </location>
</feature>
<comment type="similarity">
    <text evidence="2 11">Belongs to the GTF2H2 family.</text>
</comment>
<dbReference type="InterPro" id="IPR013087">
    <property type="entry name" value="Znf_C2H2_type"/>
</dbReference>
<keyword evidence="4" id="KW-0227">DNA damage</keyword>
<evidence type="ECO:0000256" key="9">
    <source>
        <dbReference type="ARBA" id="ARBA00023204"/>
    </source>
</evidence>
<evidence type="ECO:0000259" key="13">
    <source>
        <dbReference type="PROSITE" id="PS50234"/>
    </source>
</evidence>
<dbReference type="Proteomes" id="UP000693970">
    <property type="component" value="Unassembled WGS sequence"/>
</dbReference>
<dbReference type="SMART" id="SM01047">
    <property type="entry name" value="C1_4"/>
    <property type="match status" value="1"/>
</dbReference>
<dbReference type="PROSITE" id="PS50234">
    <property type="entry name" value="VWFA"/>
    <property type="match status" value="1"/>
</dbReference>
<feature type="domain" description="VWFA" evidence="13">
    <location>
        <begin position="79"/>
        <end position="242"/>
    </location>
</feature>
<keyword evidence="5" id="KW-0863">Zinc-finger</keyword>
<dbReference type="PROSITE" id="PS00028">
    <property type="entry name" value="ZINC_FINGER_C2H2_1"/>
    <property type="match status" value="1"/>
</dbReference>
<dbReference type="GO" id="GO:0008270">
    <property type="term" value="F:zinc ion binding"/>
    <property type="evidence" value="ECO:0007669"/>
    <property type="project" value="UniProtKB-KW"/>
</dbReference>
<dbReference type="EMBL" id="JAGRRH010000033">
    <property type="protein sequence ID" value="KAG7339535.1"/>
    <property type="molecule type" value="Genomic_DNA"/>
</dbReference>
<reference evidence="15" key="1">
    <citation type="journal article" date="2021" name="Sci. Rep.">
        <title>Diploid genomic architecture of Nitzschia inconspicua, an elite biomass production diatom.</title>
        <authorList>
            <person name="Oliver A."/>
            <person name="Podell S."/>
            <person name="Pinowska A."/>
            <person name="Traller J.C."/>
            <person name="Smith S.R."/>
            <person name="McClure R."/>
            <person name="Beliaev A."/>
            <person name="Bohutskyi P."/>
            <person name="Hill E.A."/>
            <person name="Rabines A."/>
            <person name="Zheng H."/>
            <person name="Allen L.Z."/>
            <person name="Kuo A."/>
            <person name="Grigoriev I.V."/>
            <person name="Allen A.E."/>
            <person name="Hazlebeck D."/>
            <person name="Allen E.E."/>
        </authorList>
    </citation>
    <scope>NUCLEOTIDE SEQUENCE</scope>
    <source>
        <strain evidence="15">Hildebrandi</strain>
    </source>
</reference>
<dbReference type="InterPro" id="IPR012170">
    <property type="entry name" value="TFIIH_SSL1/p44"/>
</dbReference>
<keyword evidence="7 11" id="KW-0805">Transcription regulation</keyword>
<proteinExistence type="inferred from homology"/>
<evidence type="ECO:0000256" key="2">
    <source>
        <dbReference type="ARBA" id="ARBA00006092"/>
    </source>
</evidence>
<dbReference type="PIRSF" id="PIRSF015919">
    <property type="entry name" value="TFIIH_SSL1"/>
    <property type="match status" value="1"/>
</dbReference>
<keyword evidence="3 11" id="KW-0479">Metal-binding</keyword>
<evidence type="ECO:0000256" key="10">
    <source>
        <dbReference type="ARBA" id="ARBA00023242"/>
    </source>
</evidence>
<dbReference type="GO" id="GO:0005675">
    <property type="term" value="C:transcription factor TFIIH holo complex"/>
    <property type="evidence" value="ECO:0007669"/>
    <property type="project" value="TreeGrafter"/>
</dbReference>
<evidence type="ECO:0000256" key="4">
    <source>
        <dbReference type="ARBA" id="ARBA00022763"/>
    </source>
</evidence>
<evidence type="ECO:0000256" key="3">
    <source>
        <dbReference type="ARBA" id="ARBA00022723"/>
    </source>
</evidence>
<evidence type="ECO:0000256" key="12">
    <source>
        <dbReference type="SAM" id="MobiDB-lite"/>
    </source>
</evidence>
<evidence type="ECO:0000256" key="8">
    <source>
        <dbReference type="ARBA" id="ARBA00023163"/>
    </source>
</evidence>
<dbReference type="GO" id="GO:0006289">
    <property type="term" value="P:nucleotide-excision repair"/>
    <property type="evidence" value="ECO:0007669"/>
    <property type="project" value="InterPro"/>
</dbReference>
<evidence type="ECO:0000256" key="1">
    <source>
        <dbReference type="ARBA" id="ARBA00004123"/>
    </source>
</evidence>
<dbReference type="FunFam" id="3.40.50.410:FF:000015">
    <property type="entry name" value="General transcription factor IIH subunit 2"/>
    <property type="match status" value="1"/>
</dbReference>
<dbReference type="PANTHER" id="PTHR12695:SF2">
    <property type="entry name" value="GENERAL TRANSCRIPTION FACTOR IIH SUBUNIT 2-RELATED"/>
    <property type="match status" value="1"/>
</dbReference>
<organism evidence="15 16">
    <name type="scientific">Nitzschia inconspicua</name>
    <dbReference type="NCBI Taxonomy" id="303405"/>
    <lineage>
        <taxon>Eukaryota</taxon>
        <taxon>Sar</taxon>
        <taxon>Stramenopiles</taxon>
        <taxon>Ochrophyta</taxon>
        <taxon>Bacillariophyta</taxon>
        <taxon>Bacillariophyceae</taxon>
        <taxon>Bacillariophycidae</taxon>
        <taxon>Bacillariales</taxon>
        <taxon>Bacillariaceae</taxon>
        <taxon>Nitzschia</taxon>
    </lineage>
</organism>
<reference evidence="15" key="2">
    <citation type="submission" date="2021-04" db="EMBL/GenBank/DDBJ databases">
        <authorList>
            <person name="Podell S."/>
        </authorList>
    </citation>
    <scope>NUCLEOTIDE SEQUENCE</scope>
    <source>
        <strain evidence="15">Hildebrandi</strain>
    </source>
</reference>
<evidence type="ECO:0000256" key="6">
    <source>
        <dbReference type="ARBA" id="ARBA00022833"/>
    </source>
</evidence>
<dbReference type="NCBIfam" id="TIGR00622">
    <property type="entry name" value="ssl1"/>
    <property type="match status" value="2"/>
</dbReference>
<keyword evidence="9" id="KW-0234">DNA repair</keyword>
<dbReference type="GO" id="GO:0006351">
    <property type="term" value="P:DNA-templated transcription"/>
    <property type="evidence" value="ECO:0007669"/>
    <property type="project" value="InterPro"/>
</dbReference>
<evidence type="ECO:0000313" key="15">
    <source>
        <dbReference type="EMBL" id="KAG7359435.1"/>
    </source>
</evidence>
<evidence type="ECO:0000256" key="11">
    <source>
        <dbReference type="PIRNR" id="PIRNR015919"/>
    </source>
</evidence>
<keyword evidence="16" id="KW-1185">Reference proteome</keyword>
<dbReference type="Pfam" id="PF07975">
    <property type="entry name" value="C1_4"/>
    <property type="match status" value="1"/>
</dbReference>
<dbReference type="OrthoDB" id="284275at2759"/>
<dbReference type="Pfam" id="PF04056">
    <property type="entry name" value="Ssl1"/>
    <property type="match status" value="1"/>
</dbReference>
<feature type="compositionally biased region" description="Low complexity" evidence="12">
    <location>
        <begin position="1"/>
        <end position="19"/>
    </location>
</feature>
<dbReference type="InterPro" id="IPR004595">
    <property type="entry name" value="TFIIH_C1-like_dom"/>
</dbReference>
<dbReference type="InterPro" id="IPR002035">
    <property type="entry name" value="VWF_A"/>
</dbReference>
<dbReference type="InterPro" id="IPR007198">
    <property type="entry name" value="Ssl1-like"/>
</dbReference>
<accession>A0A9K3LBK5</accession>
<protein>
    <recommendedName>
        <fullName evidence="11">General transcription factor IIH subunit</fullName>
    </recommendedName>
</protein>
<gene>
    <name evidence="14" type="ORF">IV203_002588</name>
    <name evidence="15" type="ORF">IV203_034533</name>
</gene>